<keyword evidence="6" id="KW-0770">Synapse</keyword>
<keyword evidence="3 18" id="KW-0812">Transmembrane</keyword>
<dbReference type="GO" id="GO:0005254">
    <property type="term" value="F:chloride channel activity"/>
    <property type="evidence" value="ECO:0007669"/>
    <property type="project" value="UniProtKB-KW"/>
</dbReference>
<evidence type="ECO:0000256" key="9">
    <source>
        <dbReference type="ARBA" id="ARBA00023157"/>
    </source>
</evidence>
<keyword evidence="11" id="KW-0869">Chloride channel</keyword>
<dbReference type="InterPro" id="IPR047024">
    <property type="entry name" value="Gabra-1-6_TM"/>
</dbReference>
<feature type="domain" description="Neurotransmitter-gated ion-channel ligand-binding" evidence="19">
    <location>
        <begin position="60"/>
        <end position="224"/>
    </location>
</feature>
<feature type="domain" description="Neurotransmitter-gated ion-channel transmembrane" evidence="20">
    <location>
        <begin position="231"/>
        <end position="320"/>
    </location>
</feature>
<comment type="subcellular location">
    <subcellularLocation>
        <location evidence="17">Postsynaptic cell membrane</location>
        <topology evidence="17">Multi-pass membrane protein</topology>
    </subcellularLocation>
</comment>
<evidence type="ECO:0000256" key="5">
    <source>
        <dbReference type="ARBA" id="ARBA00022989"/>
    </source>
</evidence>
<dbReference type="NCBIfam" id="TIGR00860">
    <property type="entry name" value="LIC"/>
    <property type="match status" value="1"/>
</dbReference>
<evidence type="ECO:0000259" key="19">
    <source>
        <dbReference type="Pfam" id="PF02931"/>
    </source>
</evidence>
<keyword evidence="22" id="KW-1185">Reference proteome</keyword>
<keyword evidence="12" id="KW-0325">Glycoprotein</keyword>
<dbReference type="InterPro" id="IPR036719">
    <property type="entry name" value="Neuro-gated_channel_TM_sf"/>
</dbReference>
<dbReference type="FunFam" id="2.70.170.10:FF:000003">
    <property type="entry name" value="Putative gamma-aminobutyric acid receptor subunit gamma-2"/>
    <property type="match status" value="1"/>
</dbReference>
<reference evidence="21" key="1">
    <citation type="submission" date="2025-08" db="UniProtKB">
        <authorList>
            <consortium name="Ensembl"/>
        </authorList>
    </citation>
    <scope>IDENTIFICATION</scope>
</reference>
<dbReference type="InterPro" id="IPR006028">
    <property type="entry name" value="GABAA/Glycine_rcpt"/>
</dbReference>
<evidence type="ECO:0000313" key="22">
    <source>
        <dbReference type="Proteomes" id="UP000472273"/>
    </source>
</evidence>
<keyword evidence="13" id="KW-0868">Chloride</keyword>
<dbReference type="InterPro" id="IPR001390">
    <property type="entry name" value="GABAAa_rcpt"/>
</dbReference>
<evidence type="ECO:0000256" key="3">
    <source>
        <dbReference type="ARBA" id="ARBA00022692"/>
    </source>
</evidence>
<evidence type="ECO:0000256" key="2">
    <source>
        <dbReference type="ARBA" id="ARBA00022475"/>
    </source>
</evidence>
<dbReference type="Pfam" id="PF02931">
    <property type="entry name" value="Neur_chan_LBD"/>
    <property type="match status" value="1"/>
</dbReference>
<keyword evidence="16 18" id="KW-0407">Ion channel</keyword>
<feature type="transmembrane region" description="Helical" evidence="18">
    <location>
        <begin position="379"/>
        <end position="398"/>
    </location>
</feature>
<dbReference type="Gene3D" id="2.70.170.10">
    <property type="entry name" value="Neurotransmitter-gated ion-channel ligand-binding domain"/>
    <property type="match status" value="1"/>
</dbReference>
<protein>
    <submittedName>
        <fullName evidence="21">Gamma-aminobutyric acid type A receptor subunit alpha4</fullName>
    </submittedName>
</protein>
<dbReference type="Proteomes" id="UP000472273">
    <property type="component" value="Unplaced"/>
</dbReference>
<dbReference type="InterPro" id="IPR006202">
    <property type="entry name" value="Neur_chan_lig-bd"/>
</dbReference>
<sequence length="465" mass="53307">MLCLCSLILSSEIPLKCPRHYLYMCKQLSCNSNFKRIIKGEPFFLEIEFYPMHFYFYSVEYTMDVFFRQTWVDKRLKYDGPIEILRLNNLMVNKVWTPDTFFRNGKKSVSHNMTAPNKLFRIMRNGTILYTMRLTISAECPMRLVDFPMDGHACPLKFGSYAYPKSEMIYTWTKGPKNSVEVPEESSSLVQYDLLGHTASTDTIKSITGEYVVMTVHFHLRRKMGYFMIQTYIPCIMTVILSQVSFWINKESVPARTVFGITTVLTMTTLSISARHSLPKVSYATAMDWFIAVCFAFVFSALIEFAAVNYFTNIQIEKAKRKGVKSIPECSAAPAYLAIRWFKTKQLSKVGQLCLKPACSSAKIWFSFAHISILFKRNLLLGSFLFPFLYMVTTIAIFHPSGIWQVLFICVKSPANTRPHQLGNFLNNSAGKKSSPGILLLFKLLMISLSLYLLFLSLVAKGEEF</sequence>
<comment type="similarity">
    <text evidence="18">Belongs to the ligand-gated ion channel (TC 1.A.9) family.</text>
</comment>
<keyword evidence="15" id="KW-1071">Ligand-gated ion channel</keyword>
<proteinExistence type="inferred from homology"/>
<keyword evidence="1 18" id="KW-0813">Transport</keyword>
<keyword evidence="2" id="KW-1003">Cell membrane</keyword>
<name>A0A670Y9D4_PSETE</name>
<evidence type="ECO:0000256" key="12">
    <source>
        <dbReference type="ARBA" id="ARBA00023180"/>
    </source>
</evidence>
<dbReference type="FunFam" id="1.20.58.390:FF:000002">
    <property type="entry name" value="Putative gamma-aminobutyric acid receptor subunit alpha-5"/>
    <property type="match status" value="1"/>
</dbReference>
<dbReference type="PRINTS" id="PR00253">
    <property type="entry name" value="GABAARECEPTR"/>
</dbReference>
<dbReference type="GeneTree" id="ENSGT00940000159024"/>
<dbReference type="CDD" id="cd19052">
    <property type="entry name" value="LGIC_TM_GABAAR_alpha"/>
    <property type="match status" value="1"/>
</dbReference>
<dbReference type="InterPro" id="IPR036734">
    <property type="entry name" value="Neur_chan_lig-bd_sf"/>
</dbReference>
<evidence type="ECO:0000256" key="15">
    <source>
        <dbReference type="ARBA" id="ARBA00023286"/>
    </source>
</evidence>
<dbReference type="SUPFAM" id="SSF63712">
    <property type="entry name" value="Nicotinic receptor ligand binding domain-like"/>
    <property type="match status" value="1"/>
</dbReference>
<dbReference type="GO" id="GO:1902711">
    <property type="term" value="C:GABA-A receptor complex"/>
    <property type="evidence" value="ECO:0007669"/>
    <property type="project" value="Ensembl"/>
</dbReference>
<keyword evidence="5 18" id="KW-1133">Transmembrane helix</keyword>
<dbReference type="PRINTS" id="PR01079">
    <property type="entry name" value="GABAARALPHA"/>
</dbReference>
<dbReference type="InterPro" id="IPR018000">
    <property type="entry name" value="Neurotransmitter_ion_chnl_CS"/>
</dbReference>
<evidence type="ECO:0000256" key="8">
    <source>
        <dbReference type="ARBA" id="ARBA00023136"/>
    </source>
</evidence>
<feature type="transmembrane region" description="Helical" evidence="18">
    <location>
        <begin position="438"/>
        <end position="460"/>
    </location>
</feature>
<dbReference type="AlphaFoldDB" id="A0A670Y9D4"/>
<evidence type="ECO:0000256" key="7">
    <source>
        <dbReference type="ARBA" id="ARBA00023065"/>
    </source>
</evidence>
<reference evidence="21" key="2">
    <citation type="submission" date="2025-09" db="UniProtKB">
        <authorList>
            <consortium name="Ensembl"/>
        </authorList>
    </citation>
    <scope>IDENTIFICATION</scope>
</reference>
<evidence type="ECO:0000256" key="10">
    <source>
        <dbReference type="ARBA" id="ARBA00023170"/>
    </source>
</evidence>
<evidence type="ECO:0000313" key="21">
    <source>
        <dbReference type="Ensembl" id="ENSPTXP00000007683.1"/>
    </source>
</evidence>
<organism evidence="21 22">
    <name type="scientific">Pseudonaja textilis</name>
    <name type="common">Eastern brown snake</name>
    <dbReference type="NCBI Taxonomy" id="8673"/>
    <lineage>
        <taxon>Eukaryota</taxon>
        <taxon>Metazoa</taxon>
        <taxon>Chordata</taxon>
        <taxon>Craniata</taxon>
        <taxon>Vertebrata</taxon>
        <taxon>Euteleostomi</taxon>
        <taxon>Lepidosauria</taxon>
        <taxon>Squamata</taxon>
        <taxon>Bifurcata</taxon>
        <taxon>Unidentata</taxon>
        <taxon>Episquamata</taxon>
        <taxon>Toxicofera</taxon>
        <taxon>Serpentes</taxon>
        <taxon>Colubroidea</taxon>
        <taxon>Elapidae</taxon>
        <taxon>Hydrophiinae</taxon>
        <taxon>Pseudonaja</taxon>
    </lineage>
</organism>
<dbReference type="Pfam" id="PF02932">
    <property type="entry name" value="Neur_chan_memb"/>
    <property type="match status" value="1"/>
</dbReference>
<dbReference type="GO" id="GO:0005230">
    <property type="term" value="F:extracellular ligand-gated monoatomic ion channel activity"/>
    <property type="evidence" value="ECO:0007669"/>
    <property type="project" value="InterPro"/>
</dbReference>
<evidence type="ECO:0000256" key="17">
    <source>
        <dbReference type="ARBA" id="ARBA00034104"/>
    </source>
</evidence>
<dbReference type="PRINTS" id="PR00252">
    <property type="entry name" value="NRIONCHANNEL"/>
</dbReference>
<keyword evidence="10" id="KW-0675">Receptor</keyword>
<dbReference type="InterPro" id="IPR006029">
    <property type="entry name" value="Neurotrans-gated_channel_TM"/>
</dbReference>
<evidence type="ECO:0000256" key="13">
    <source>
        <dbReference type="ARBA" id="ARBA00023214"/>
    </source>
</evidence>
<accession>A0A670Y9D4</accession>
<evidence type="ECO:0000256" key="16">
    <source>
        <dbReference type="ARBA" id="ARBA00023303"/>
    </source>
</evidence>
<evidence type="ECO:0000256" key="1">
    <source>
        <dbReference type="ARBA" id="ARBA00022448"/>
    </source>
</evidence>
<keyword evidence="14" id="KW-0628">Postsynaptic cell membrane</keyword>
<keyword evidence="8 18" id="KW-0472">Membrane</keyword>
<dbReference type="Gene3D" id="1.20.58.390">
    <property type="entry name" value="Neurotransmitter-gated ion-channel transmembrane domain"/>
    <property type="match status" value="1"/>
</dbReference>
<dbReference type="PROSITE" id="PS00236">
    <property type="entry name" value="NEUROTR_ION_CHANNEL"/>
    <property type="match status" value="1"/>
</dbReference>
<dbReference type="SUPFAM" id="SSF90112">
    <property type="entry name" value="Neurotransmitter-gated ion-channel transmembrane pore"/>
    <property type="match status" value="1"/>
</dbReference>
<feature type="transmembrane region" description="Helical" evidence="18">
    <location>
        <begin position="224"/>
        <end position="246"/>
    </location>
</feature>
<dbReference type="GO" id="GO:0034707">
    <property type="term" value="C:chloride channel complex"/>
    <property type="evidence" value="ECO:0007669"/>
    <property type="project" value="UniProtKB-KW"/>
</dbReference>
<dbReference type="GO" id="GO:0045211">
    <property type="term" value="C:postsynaptic membrane"/>
    <property type="evidence" value="ECO:0007669"/>
    <property type="project" value="UniProtKB-SubCell"/>
</dbReference>
<dbReference type="Ensembl" id="ENSPTXT00000007951.1">
    <property type="protein sequence ID" value="ENSPTXP00000007683.1"/>
    <property type="gene ID" value="ENSPTXG00000005328.1"/>
</dbReference>
<dbReference type="PANTHER" id="PTHR18945">
    <property type="entry name" value="NEUROTRANSMITTER GATED ION CHANNEL"/>
    <property type="match status" value="1"/>
</dbReference>
<gene>
    <name evidence="21" type="primary">GABRA4</name>
</gene>
<feature type="transmembrane region" description="Helical" evidence="18">
    <location>
        <begin position="258"/>
        <end position="277"/>
    </location>
</feature>
<feature type="transmembrane region" description="Helical" evidence="18">
    <location>
        <begin position="289"/>
        <end position="312"/>
    </location>
</feature>
<dbReference type="InterPro" id="IPR038050">
    <property type="entry name" value="Neuro_actylchol_rec"/>
</dbReference>
<dbReference type="GO" id="GO:0007214">
    <property type="term" value="P:gamma-aminobutyric acid signaling pathway"/>
    <property type="evidence" value="ECO:0007669"/>
    <property type="project" value="Ensembl"/>
</dbReference>
<keyword evidence="7 18" id="KW-0406">Ion transport</keyword>
<evidence type="ECO:0000256" key="14">
    <source>
        <dbReference type="ARBA" id="ARBA00023257"/>
    </source>
</evidence>
<evidence type="ECO:0000256" key="4">
    <source>
        <dbReference type="ARBA" id="ARBA00022729"/>
    </source>
</evidence>
<evidence type="ECO:0000256" key="11">
    <source>
        <dbReference type="ARBA" id="ARBA00023173"/>
    </source>
</evidence>
<evidence type="ECO:0000256" key="18">
    <source>
        <dbReference type="RuleBase" id="RU000687"/>
    </source>
</evidence>
<dbReference type="InterPro" id="IPR006201">
    <property type="entry name" value="Neur_channel"/>
</dbReference>
<evidence type="ECO:0000259" key="20">
    <source>
        <dbReference type="Pfam" id="PF02932"/>
    </source>
</evidence>
<dbReference type="GO" id="GO:0004890">
    <property type="term" value="F:GABA-A receptor activity"/>
    <property type="evidence" value="ECO:0007669"/>
    <property type="project" value="InterPro"/>
</dbReference>
<keyword evidence="4" id="KW-0732">Signal</keyword>
<evidence type="ECO:0000256" key="6">
    <source>
        <dbReference type="ARBA" id="ARBA00023018"/>
    </source>
</evidence>
<keyword evidence="9" id="KW-1015">Disulfide bond</keyword>